<dbReference type="SUPFAM" id="SSF103473">
    <property type="entry name" value="MFS general substrate transporter"/>
    <property type="match status" value="1"/>
</dbReference>
<gene>
    <name evidence="8" type="ORF">P875_00095216</name>
</gene>
<evidence type="ECO:0000313" key="9">
    <source>
        <dbReference type="Proteomes" id="UP000033540"/>
    </source>
</evidence>
<evidence type="ECO:0000256" key="1">
    <source>
        <dbReference type="ARBA" id="ARBA00004141"/>
    </source>
</evidence>
<evidence type="ECO:0000313" key="8">
    <source>
        <dbReference type="EMBL" id="KJK62602.1"/>
    </source>
</evidence>
<feature type="transmembrane region" description="Helical" evidence="6">
    <location>
        <begin position="462"/>
        <end position="485"/>
    </location>
</feature>
<keyword evidence="2 6" id="KW-0812">Transmembrane</keyword>
<feature type="transmembrane region" description="Helical" evidence="6">
    <location>
        <begin position="423"/>
        <end position="450"/>
    </location>
</feature>
<comment type="caution">
    <text evidence="8">The sequence shown here is derived from an EMBL/GenBank/DDBJ whole genome shotgun (WGS) entry which is preliminary data.</text>
</comment>
<dbReference type="GO" id="GO:0022857">
    <property type="term" value="F:transmembrane transporter activity"/>
    <property type="evidence" value="ECO:0007669"/>
    <property type="project" value="InterPro"/>
</dbReference>
<feature type="transmembrane region" description="Helical" evidence="6">
    <location>
        <begin position="491"/>
        <end position="513"/>
    </location>
</feature>
<dbReference type="CDD" id="cd17323">
    <property type="entry name" value="MFS_Tpo1_MDR_like"/>
    <property type="match status" value="1"/>
</dbReference>
<evidence type="ECO:0000256" key="3">
    <source>
        <dbReference type="ARBA" id="ARBA00022989"/>
    </source>
</evidence>
<dbReference type="PANTHER" id="PTHR23502">
    <property type="entry name" value="MAJOR FACILITATOR SUPERFAMILY"/>
    <property type="match status" value="1"/>
</dbReference>
<name>A0A0F0I7F4_ASPPU</name>
<dbReference type="Proteomes" id="UP000033540">
    <property type="component" value="Unassembled WGS sequence"/>
</dbReference>
<feature type="transmembrane region" description="Helical" evidence="6">
    <location>
        <begin position="88"/>
        <end position="106"/>
    </location>
</feature>
<dbReference type="GO" id="GO:0005886">
    <property type="term" value="C:plasma membrane"/>
    <property type="evidence" value="ECO:0007669"/>
    <property type="project" value="TreeGrafter"/>
</dbReference>
<evidence type="ECO:0000256" key="6">
    <source>
        <dbReference type="SAM" id="Phobius"/>
    </source>
</evidence>
<dbReference type="InterPro" id="IPR020846">
    <property type="entry name" value="MFS_dom"/>
</dbReference>
<accession>A0A0F0I7F4</accession>
<feature type="transmembrane region" description="Helical" evidence="6">
    <location>
        <begin position="358"/>
        <end position="381"/>
    </location>
</feature>
<feature type="transmembrane region" description="Helical" evidence="6">
    <location>
        <begin position="154"/>
        <end position="174"/>
    </location>
</feature>
<feature type="transmembrane region" description="Helical" evidence="6">
    <location>
        <begin position="243"/>
        <end position="262"/>
    </location>
</feature>
<proteinExistence type="predicted"/>
<keyword evidence="4 6" id="KW-0472">Membrane</keyword>
<organism evidence="8 9">
    <name type="scientific">Aspergillus parasiticus (strain ATCC 56775 / NRRL 5862 / SRRC 143 / SU-1)</name>
    <dbReference type="NCBI Taxonomy" id="1403190"/>
    <lineage>
        <taxon>Eukaryota</taxon>
        <taxon>Fungi</taxon>
        <taxon>Dikarya</taxon>
        <taxon>Ascomycota</taxon>
        <taxon>Pezizomycotina</taxon>
        <taxon>Eurotiomycetes</taxon>
        <taxon>Eurotiomycetidae</taxon>
        <taxon>Eurotiales</taxon>
        <taxon>Aspergillaceae</taxon>
        <taxon>Aspergillus</taxon>
        <taxon>Aspergillus subgen. Circumdati</taxon>
    </lineage>
</organism>
<feature type="transmembrane region" description="Helical" evidence="6">
    <location>
        <begin position="180"/>
        <end position="202"/>
    </location>
</feature>
<dbReference type="STRING" id="1403190.A0A0F0I7F4"/>
<sequence length="528" mass="59358">MQSYLQYRRIHQAVKLHIDRTSKEDTAALSSSEGEGNGSIRSQPLYHDLPPANPTGVPSEEAEIRVAQWEDYDFHLNPRNYSPWRKSAMTALVSLIGLSCTAASAIDSAGVSQYSEYFGVSRVVGSLTTGLFMIGFGIGSFVSGPFSETFGRNMIYMVTMVVFLIWIMAAGLAPNIQSHLVFRFLAGLFAATPLTCVGGTVADLWDPLQKTYGFIIYTIPAFNGPMIGQVIGSYIPMTLGWRWLEWIMLIFGGLMLTVMIFLQQETHQDLLLTWKAAALRKYSGQECWRGPMEIREITLWQRLKIAITRPFIWIMTEPIIILISLYLIVIYIILFLFLEGYRFIFEDIYHFSQGLNNVTWIAMFIGSAMVTLQVPFVWYVSRKQQEKISRIHPETRLWYAMLGGAPAIPISLFWMAWTTYRHISVWSSIIASAVFGFGITTVFISAHLYVIDAYEKGAASAFAMLVMPRYLASGGITVAGAPIYSSIGVHYTLSILGAISAVMAFVPYVFYFYGHQIRRVSPHAVVHD</sequence>
<evidence type="ECO:0000256" key="5">
    <source>
        <dbReference type="SAM" id="MobiDB-lite"/>
    </source>
</evidence>
<keyword evidence="3 6" id="KW-1133">Transmembrane helix</keyword>
<evidence type="ECO:0000256" key="4">
    <source>
        <dbReference type="ARBA" id="ARBA00023136"/>
    </source>
</evidence>
<feature type="transmembrane region" description="Helical" evidence="6">
    <location>
        <begin position="214"/>
        <end position="237"/>
    </location>
</feature>
<dbReference type="Pfam" id="PF07690">
    <property type="entry name" value="MFS_1"/>
    <property type="match status" value="1"/>
</dbReference>
<comment type="subcellular location">
    <subcellularLocation>
        <location evidence="1">Membrane</location>
        <topology evidence="1">Multi-pass membrane protein</topology>
    </subcellularLocation>
</comment>
<feature type="domain" description="Major facilitator superfamily (MFS) profile" evidence="7">
    <location>
        <begin position="88"/>
        <end position="515"/>
    </location>
</feature>
<dbReference type="InterPro" id="IPR036259">
    <property type="entry name" value="MFS_trans_sf"/>
</dbReference>
<feature type="transmembrane region" description="Helical" evidence="6">
    <location>
        <begin position="118"/>
        <end position="142"/>
    </location>
</feature>
<feature type="transmembrane region" description="Helical" evidence="6">
    <location>
        <begin position="311"/>
        <end position="338"/>
    </location>
</feature>
<dbReference type="AlphaFoldDB" id="A0A0F0I7F4"/>
<feature type="region of interest" description="Disordered" evidence="5">
    <location>
        <begin position="22"/>
        <end position="45"/>
    </location>
</feature>
<feature type="compositionally biased region" description="Polar residues" evidence="5">
    <location>
        <begin position="28"/>
        <end position="42"/>
    </location>
</feature>
<evidence type="ECO:0000256" key="2">
    <source>
        <dbReference type="ARBA" id="ARBA00022692"/>
    </source>
</evidence>
<dbReference type="PANTHER" id="PTHR23502:SF47">
    <property type="entry name" value="MAJOR FACILITATOR SUPERFAMILY (MFS) PROFILE DOMAIN-CONTAINING PROTEIN-RELATED"/>
    <property type="match status" value="1"/>
</dbReference>
<protein>
    <submittedName>
        <fullName evidence="8">Major Facilitator Superfamily protein</fullName>
    </submittedName>
</protein>
<dbReference type="OrthoDB" id="3936150at2759"/>
<evidence type="ECO:0000259" key="7">
    <source>
        <dbReference type="PROSITE" id="PS50850"/>
    </source>
</evidence>
<feature type="transmembrane region" description="Helical" evidence="6">
    <location>
        <begin position="397"/>
        <end position="417"/>
    </location>
</feature>
<dbReference type="PROSITE" id="PS50850">
    <property type="entry name" value="MFS"/>
    <property type="match status" value="1"/>
</dbReference>
<dbReference type="InterPro" id="IPR011701">
    <property type="entry name" value="MFS"/>
</dbReference>
<reference evidence="8 9" key="1">
    <citation type="submission" date="2015-02" db="EMBL/GenBank/DDBJ databases">
        <title>Draft genome sequence of Aspergillus parasiticus SU-1.</title>
        <authorList>
            <person name="Yu J."/>
            <person name="Fedorova N."/>
            <person name="Yin Y."/>
            <person name="Losada L."/>
            <person name="Zafar N."/>
            <person name="Taujale R."/>
            <person name="Ehrlich K.C."/>
            <person name="Bhatnagar D."/>
            <person name="Cleveland T.E."/>
            <person name="Bennett J.W."/>
            <person name="Nierman W.C."/>
        </authorList>
    </citation>
    <scope>NUCLEOTIDE SEQUENCE [LARGE SCALE GENOMIC DNA]</scope>
    <source>
        <strain evidence="9">ATCC 56775 / NRRL 5862 / SRRC 143 / SU-1</strain>
    </source>
</reference>
<dbReference type="EMBL" id="JZEE01000617">
    <property type="protein sequence ID" value="KJK62602.1"/>
    <property type="molecule type" value="Genomic_DNA"/>
</dbReference>
<dbReference type="Gene3D" id="1.20.1250.20">
    <property type="entry name" value="MFS general substrate transporter like domains"/>
    <property type="match status" value="1"/>
</dbReference>